<protein>
    <submittedName>
        <fullName evidence="5">Chemotaxis protein</fullName>
    </submittedName>
</protein>
<sequence length="411" mass="44457">MMRFGHVRSLRDLYTCLAGIGLTLFAFGLTLWFNSAFVALFSHAPAVLRWTTSFGVSLLVLMMVCICALVTSKVRGARIAQENIDQLQALLASVPDLTAILQAHLGVTNSTTEAAALAILLGLTEVEAEAARLLVIQDAGKLRAASLYGEARGLIDESTQHIKDMEIHRGQRVQRVEEEGAAIKCIVAQVAELKAFTHAIREVTRMTNLLALNAAIEAARAGTAGKGFAVVAAEVRNLSKQIETAAVQIEKSIGQVADTVSNKFVSMVEQRRNDDETRWLATLSSTMSRLSDDFQASVSELDGVTRHTHVAVSSIRNAVIDVLGHTQFQDTSRQQIEHVQSGLAMCGQCMSDAQQGVAGDWTVPLDIAPLYGVIETLRVSYTMQSQHTTHDAVAGGYAIAVNNERPSIELF</sequence>
<dbReference type="AlphaFoldDB" id="A0A1E8PLE1"/>
<dbReference type="Gene3D" id="1.10.287.950">
    <property type="entry name" value="Methyl-accepting chemotaxis protein"/>
    <property type="match status" value="1"/>
</dbReference>
<dbReference type="InterPro" id="IPR004089">
    <property type="entry name" value="MCPsignal_dom"/>
</dbReference>
<evidence type="ECO:0000313" key="5">
    <source>
        <dbReference type="EMBL" id="OFJ46574.1"/>
    </source>
</evidence>
<proteinExistence type="predicted"/>
<dbReference type="PROSITE" id="PS50111">
    <property type="entry name" value="CHEMOTAXIS_TRANSDUC_2"/>
    <property type="match status" value="1"/>
</dbReference>
<dbReference type="Proteomes" id="UP000092634">
    <property type="component" value="Unassembled WGS sequence"/>
</dbReference>
<dbReference type="EMBL" id="MAQB02000012">
    <property type="protein sequence ID" value="OFJ46574.1"/>
    <property type="molecule type" value="Genomic_DNA"/>
</dbReference>
<feature type="transmembrane region" description="Helical" evidence="3">
    <location>
        <begin position="12"/>
        <end position="33"/>
    </location>
</feature>
<dbReference type="PANTHER" id="PTHR32089:SF112">
    <property type="entry name" value="LYSOZYME-LIKE PROTEIN-RELATED"/>
    <property type="match status" value="1"/>
</dbReference>
<feature type="domain" description="Methyl-accepting transducer" evidence="4">
    <location>
        <begin position="174"/>
        <end position="262"/>
    </location>
</feature>
<gene>
    <name evidence="5" type="ORF">BA896_021310</name>
</gene>
<organism evidence="5 6">
    <name type="scientific">Janthinobacterium lividum</name>
    <dbReference type="NCBI Taxonomy" id="29581"/>
    <lineage>
        <taxon>Bacteria</taxon>
        <taxon>Pseudomonadati</taxon>
        <taxon>Pseudomonadota</taxon>
        <taxon>Betaproteobacteria</taxon>
        <taxon>Burkholderiales</taxon>
        <taxon>Oxalobacteraceae</taxon>
        <taxon>Janthinobacterium</taxon>
    </lineage>
</organism>
<dbReference type="Pfam" id="PF00015">
    <property type="entry name" value="MCPsignal"/>
    <property type="match status" value="1"/>
</dbReference>
<feature type="transmembrane region" description="Helical" evidence="3">
    <location>
        <begin position="53"/>
        <end position="71"/>
    </location>
</feature>
<name>A0A1E8PLE1_9BURK</name>
<evidence type="ECO:0000313" key="6">
    <source>
        <dbReference type="Proteomes" id="UP000092634"/>
    </source>
</evidence>
<dbReference type="GO" id="GO:0016020">
    <property type="term" value="C:membrane"/>
    <property type="evidence" value="ECO:0007669"/>
    <property type="project" value="InterPro"/>
</dbReference>
<dbReference type="SUPFAM" id="SSF58104">
    <property type="entry name" value="Methyl-accepting chemotaxis protein (MCP) signaling domain"/>
    <property type="match status" value="1"/>
</dbReference>
<keyword evidence="3" id="KW-0812">Transmembrane</keyword>
<evidence type="ECO:0000256" key="2">
    <source>
        <dbReference type="PROSITE-ProRule" id="PRU00284"/>
    </source>
</evidence>
<evidence type="ECO:0000256" key="3">
    <source>
        <dbReference type="SAM" id="Phobius"/>
    </source>
</evidence>
<keyword evidence="3" id="KW-1133">Transmembrane helix</keyword>
<evidence type="ECO:0000259" key="4">
    <source>
        <dbReference type="PROSITE" id="PS50111"/>
    </source>
</evidence>
<reference evidence="5 6" key="1">
    <citation type="submission" date="2016-10" db="EMBL/GenBank/DDBJ databases">
        <title>Updated version of Genome Assembly of Janthinobacterium lividum ERGS5:01.</title>
        <authorList>
            <person name="Kumar R."/>
            <person name="Acharya V."/>
            <person name="Singh D."/>
        </authorList>
    </citation>
    <scope>NUCLEOTIDE SEQUENCE [LARGE SCALE GENOMIC DNA]</scope>
    <source>
        <strain evidence="5 6">ERGS5:01</strain>
    </source>
</reference>
<dbReference type="GO" id="GO:0007165">
    <property type="term" value="P:signal transduction"/>
    <property type="evidence" value="ECO:0007669"/>
    <property type="project" value="UniProtKB-KW"/>
</dbReference>
<accession>A0A1E8PLE1</accession>
<keyword evidence="3" id="KW-0472">Membrane</keyword>
<evidence type="ECO:0000256" key="1">
    <source>
        <dbReference type="ARBA" id="ARBA00023224"/>
    </source>
</evidence>
<keyword evidence="1 2" id="KW-0807">Transducer</keyword>
<dbReference type="PANTHER" id="PTHR32089">
    <property type="entry name" value="METHYL-ACCEPTING CHEMOTAXIS PROTEIN MCPB"/>
    <property type="match status" value="1"/>
</dbReference>
<dbReference type="SMART" id="SM00283">
    <property type="entry name" value="MA"/>
    <property type="match status" value="1"/>
</dbReference>
<comment type="caution">
    <text evidence="5">The sequence shown here is derived from an EMBL/GenBank/DDBJ whole genome shotgun (WGS) entry which is preliminary data.</text>
</comment>